<name>A0A345YLX3_9MICO</name>
<evidence type="ECO:0000313" key="2">
    <source>
        <dbReference type="EMBL" id="RRR21609.1"/>
    </source>
</evidence>
<organism evidence="2 4">
    <name type="scientific">Brachybacterium saurashtrense</name>
    <dbReference type="NCBI Taxonomy" id="556288"/>
    <lineage>
        <taxon>Bacteria</taxon>
        <taxon>Bacillati</taxon>
        <taxon>Actinomycetota</taxon>
        <taxon>Actinomycetes</taxon>
        <taxon>Micrococcales</taxon>
        <taxon>Dermabacteraceae</taxon>
        <taxon>Brachybacterium</taxon>
    </lineage>
</organism>
<reference evidence="1 3" key="1">
    <citation type="submission" date="2018-07" db="EMBL/GenBank/DDBJ databases">
        <title>Brachybacterium saurashtrense DSM 23186 genome sequence.</title>
        <authorList>
            <person name="Guo L."/>
        </authorList>
    </citation>
    <scope>NUCLEOTIDE SEQUENCE [LARGE SCALE GENOMIC DNA]</scope>
    <source>
        <strain evidence="1 3">DSM 23186</strain>
    </source>
</reference>
<dbReference type="KEGG" id="bsau:DWV08_04410"/>
<protein>
    <submittedName>
        <fullName evidence="2">Uncharacterized protein</fullName>
    </submittedName>
</protein>
<dbReference type="EMBL" id="CP031356">
    <property type="protein sequence ID" value="AXK44925.1"/>
    <property type="molecule type" value="Genomic_DNA"/>
</dbReference>
<accession>A0A345YLX3</accession>
<sequence length="74" mass="8263">MFVVKRVHIRVDADLSDDFTSIFPELLKRTQRATTTLTGNIADQQELQGILNLLSAMDVDVIEVVTMPTDDEDG</sequence>
<dbReference type="Proteomes" id="UP000282185">
    <property type="component" value="Unassembled WGS sequence"/>
</dbReference>
<dbReference type="Proteomes" id="UP000254236">
    <property type="component" value="Chromosome"/>
</dbReference>
<reference evidence="2 4" key="2">
    <citation type="submission" date="2018-08" db="EMBL/GenBank/DDBJ databases">
        <title>Brachybacterium saurashtrense DSM 23186.</title>
        <authorList>
            <person name="Li Y."/>
        </authorList>
    </citation>
    <scope>NUCLEOTIDE SEQUENCE [LARGE SCALE GENOMIC DNA]</scope>
    <source>
        <strain evidence="2 4">DSM 23186</strain>
    </source>
</reference>
<keyword evidence="3" id="KW-1185">Reference proteome</keyword>
<dbReference type="EMBL" id="QSWH01000006">
    <property type="protein sequence ID" value="RRR21609.1"/>
    <property type="molecule type" value="Genomic_DNA"/>
</dbReference>
<evidence type="ECO:0000313" key="4">
    <source>
        <dbReference type="Proteomes" id="UP000282185"/>
    </source>
</evidence>
<dbReference type="AlphaFoldDB" id="A0A345YLX3"/>
<proteinExistence type="predicted"/>
<gene>
    <name evidence="1" type="ORF">DWV08_04410</name>
    <name evidence="2" type="ORF">DXU92_12985</name>
</gene>
<evidence type="ECO:0000313" key="3">
    <source>
        <dbReference type="Proteomes" id="UP000254236"/>
    </source>
</evidence>
<dbReference type="OrthoDB" id="4828421at2"/>
<evidence type="ECO:0000313" key="1">
    <source>
        <dbReference type="EMBL" id="AXK44925.1"/>
    </source>
</evidence>